<organism evidence="3 4">
    <name type="scientific">Planococcus shixiaomingii</name>
    <dbReference type="NCBI Taxonomy" id="3058393"/>
    <lineage>
        <taxon>Bacteria</taxon>
        <taxon>Bacillati</taxon>
        <taxon>Bacillota</taxon>
        <taxon>Bacilli</taxon>
        <taxon>Bacillales</taxon>
        <taxon>Caryophanaceae</taxon>
        <taxon>Planococcus</taxon>
    </lineage>
</organism>
<dbReference type="CDD" id="cd09079">
    <property type="entry name" value="RgfB-like"/>
    <property type="match status" value="1"/>
</dbReference>
<dbReference type="Gene3D" id="3.60.10.10">
    <property type="entry name" value="Endonuclease/exonuclease/phosphatase"/>
    <property type="match status" value="1"/>
</dbReference>
<dbReference type="GO" id="GO:0004519">
    <property type="term" value="F:endonuclease activity"/>
    <property type="evidence" value="ECO:0007669"/>
    <property type="project" value="UniProtKB-KW"/>
</dbReference>
<proteinExistence type="predicted"/>
<protein>
    <submittedName>
        <fullName evidence="3">Endonuclease/exonuclease/phosphatase family protein</fullName>
    </submittedName>
</protein>
<keyword evidence="4" id="KW-1185">Reference proteome</keyword>
<dbReference type="InterPro" id="IPR051547">
    <property type="entry name" value="TDP2-like"/>
</dbReference>
<evidence type="ECO:0000313" key="4">
    <source>
        <dbReference type="Proteomes" id="UP001172055"/>
    </source>
</evidence>
<dbReference type="Pfam" id="PF03372">
    <property type="entry name" value="Exo_endo_phos"/>
    <property type="match status" value="1"/>
</dbReference>
<dbReference type="InterPro" id="IPR005135">
    <property type="entry name" value="Endo/exonuclease/phosphatase"/>
</dbReference>
<evidence type="ECO:0000313" key="3">
    <source>
        <dbReference type="EMBL" id="MDN7242516.1"/>
    </source>
</evidence>
<dbReference type="SUPFAM" id="SSF56219">
    <property type="entry name" value="DNase I-like"/>
    <property type="match status" value="1"/>
</dbReference>
<dbReference type="RefSeq" id="WP_301723994.1">
    <property type="nucleotide sequence ID" value="NZ_JAUJWV010000001.1"/>
</dbReference>
<dbReference type="PANTHER" id="PTHR15822:SF23">
    <property type="entry name" value="ENDONUCLEASE_EXONUCLEASE_PHOSPHATASE FAMILY PROTEIN"/>
    <property type="match status" value="1"/>
</dbReference>
<evidence type="ECO:0000259" key="2">
    <source>
        <dbReference type="Pfam" id="PF03372"/>
    </source>
</evidence>
<feature type="domain" description="Endonuclease/exonuclease/phosphatase" evidence="2">
    <location>
        <begin position="19"/>
        <end position="254"/>
    </location>
</feature>
<reference evidence="3 4" key="1">
    <citation type="submission" date="2023-06" db="EMBL/GenBank/DDBJ databases">
        <title>Novel species in genus Planococcus.</title>
        <authorList>
            <person name="Ning S."/>
        </authorList>
    </citation>
    <scope>NUCLEOTIDE SEQUENCE [LARGE SCALE GENOMIC DNA]</scope>
    <source>
        <strain evidence="3 4">N028</strain>
    </source>
</reference>
<keyword evidence="3" id="KW-0540">Nuclease</keyword>
<dbReference type="EMBL" id="JAUJWV010000001">
    <property type="protein sequence ID" value="MDN7242516.1"/>
    <property type="molecule type" value="Genomic_DNA"/>
</dbReference>
<sequence length="263" mass="30304">MKLLTLNCHSWHEENQLEKISHLAEAIKEQAYDVIALQEVNQSIGEPLIDKNIKKDNYAVVLLHQLKEIGVEDYTLVWNFSHFIYGKFEEGLAILTKHPILEEHSFFVSKESDPDTWKTRKIVGAKIDWNGRAISFYSCHTGWWHDAEEPFKYQADALFKNLNQEEVFFLLGDFNNNASLAGEGYEYLMNKGLYDSYSLAEEKDEGITVKGKITGWNNNKEDLRIDLILMSEPFPVVSSKVIFNNENKPVVSDHFGVEVEVKI</sequence>
<comment type="caution">
    <text evidence="3">The sequence shown here is derived from an EMBL/GenBank/DDBJ whole genome shotgun (WGS) entry which is preliminary data.</text>
</comment>
<accession>A0ABT8N3Q2</accession>
<keyword evidence="3" id="KW-0255">Endonuclease</keyword>
<keyword evidence="1" id="KW-0378">Hydrolase</keyword>
<name>A0ABT8N3Q2_9BACL</name>
<dbReference type="Proteomes" id="UP001172055">
    <property type="component" value="Unassembled WGS sequence"/>
</dbReference>
<dbReference type="InterPro" id="IPR036691">
    <property type="entry name" value="Endo/exonu/phosph_ase_sf"/>
</dbReference>
<gene>
    <name evidence="3" type="ORF">QWY14_11940</name>
</gene>
<evidence type="ECO:0000256" key="1">
    <source>
        <dbReference type="ARBA" id="ARBA00022801"/>
    </source>
</evidence>
<dbReference type="PANTHER" id="PTHR15822">
    <property type="entry name" value="TRAF AND TNF RECEPTOR-ASSOCIATED PROTEIN"/>
    <property type="match status" value="1"/>
</dbReference>